<dbReference type="Pfam" id="PF03478">
    <property type="entry name" value="Beta-prop_KIB1-4"/>
    <property type="match status" value="1"/>
</dbReference>
<sequence>MADWSELPSELVQQICQKLNSELYLLRFRSVCSSWRRSSSVPKCHHNHLPSKLPHFPDQIEYIRSLPKQQNIFIMKPHYSWWQSCGPYCHHNHSPLKIPKFPDPYDRRLFKQNIFLIKPPTTITQQQTLRPWLIRIGLDLPVIDIGQMFYIYGPKIHTGKVVVATCEMGQPLALLTYDTSDVPKIFQGEDNSWRCIPTMPESSWGNICLFKGWQPCVTDKNGRTLMIGENFSIVLLANPVFGGNVKFLVESECDLLLVDCYGIDSSPFDKDIRFDVFRLDEKEKKWVKLTTLGDR</sequence>
<name>A0A2K3M0Z4_TRIPR</name>
<protein>
    <submittedName>
        <fullName evidence="2">F-box protein</fullName>
    </submittedName>
</protein>
<gene>
    <name evidence="2" type="ORF">L195_g040517</name>
</gene>
<evidence type="ECO:0000313" key="2">
    <source>
        <dbReference type="EMBL" id="PNX84456.1"/>
    </source>
</evidence>
<dbReference type="InterPro" id="IPR036047">
    <property type="entry name" value="F-box-like_dom_sf"/>
</dbReference>
<dbReference type="Pfam" id="PF12937">
    <property type="entry name" value="F-box-like"/>
    <property type="match status" value="1"/>
</dbReference>
<dbReference type="SUPFAM" id="SSF81383">
    <property type="entry name" value="F-box domain"/>
    <property type="match status" value="1"/>
</dbReference>
<dbReference type="AlphaFoldDB" id="A0A2K3M0Z4"/>
<reference evidence="2 3" key="2">
    <citation type="journal article" date="2017" name="Front. Plant Sci.">
        <title>Gene Classification and Mining of Molecular Markers Useful in Red Clover (Trifolium pratense) Breeding.</title>
        <authorList>
            <person name="Istvanek J."/>
            <person name="Dluhosova J."/>
            <person name="Dluhos P."/>
            <person name="Patkova L."/>
            <person name="Nedelnik J."/>
            <person name="Repkova J."/>
        </authorList>
    </citation>
    <scope>NUCLEOTIDE SEQUENCE [LARGE SCALE GENOMIC DNA]</scope>
    <source>
        <strain evidence="3">cv. Tatra</strain>
        <tissue evidence="2">Young leaves</tissue>
    </source>
</reference>
<evidence type="ECO:0000313" key="3">
    <source>
        <dbReference type="Proteomes" id="UP000236291"/>
    </source>
</evidence>
<reference evidence="2 3" key="1">
    <citation type="journal article" date="2014" name="Am. J. Bot.">
        <title>Genome assembly and annotation for red clover (Trifolium pratense; Fabaceae).</title>
        <authorList>
            <person name="Istvanek J."/>
            <person name="Jaros M."/>
            <person name="Krenek A."/>
            <person name="Repkova J."/>
        </authorList>
    </citation>
    <scope>NUCLEOTIDE SEQUENCE [LARGE SCALE GENOMIC DNA]</scope>
    <source>
        <strain evidence="3">cv. Tatra</strain>
        <tissue evidence="2">Young leaves</tissue>
    </source>
</reference>
<comment type="caution">
    <text evidence="2">The sequence shown here is derived from an EMBL/GenBank/DDBJ whole genome shotgun (WGS) entry which is preliminary data.</text>
</comment>
<dbReference type="SMART" id="SM00256">
    <property type="entry name" value="FBOX"/>
    <property type="match status" value="1"/>
</dbReference>
<dbReference type="Proteomes" id="UP000236291">
    <property type="component" value="Unassembled WGS sequence"/>
</dbReference>
<accession>A0A2K3M0Z4</accession>
<dbReference type="InterPro" id="IPR005174">
    <property type="entry name" value="KIB1-4_b-propeller"/>
</dbReference>
<dbReference type="PANTHER" id="PTHR47123">
    <property type="entry name" value="F-BOX PROTEIN SKIP23"/>
    <property type="match status" value="1"/>
</dbReference>
<dbReference type="InterPro" id="IPR001810">
    <property type="entry name" value="F-box_dom"/>
</dbReference>
<dbReference type="Gene3D" id="1.20.1280.50">
    <property type="match status" value="1"/>
</dbReference>
<evidence type="ECO:0000259" key="1">
    <source>
        <dbReference type="SMART" id="SM00256"/>
    </source>
</evidence>
<dbReference type="InterPro" id="IPR051304">
    <property type="entry name" value="SCF_F-box_domain"/>
</dbReference>
<feature type="non-terminal residue" evidence="2">
    <location>
        <position position="295"/>
    </location>
</feature>
<feature type="domain" description="F-box" evidence="1">
    <location>
        <begin position="7"/>
        <end position="48"/>
    </location>
</feature>
<dbReference type="PANTHER" id="PTHR47123:SF15">
    <property type="entry name" value="F-BOX PROTEIN SKIP23"/>
    <property type="match status" value="1"/>
</dbReference>
<proteinExistence type="predicted"/>
<organism evidence="2 3">
    <name type="scientific">Trifolium pratense</name>
    <name type="common">Red clover</name>
    <dbReference type="NCBI Taxonomy" id="57577"/>
    <lineage>
        <taxon>Eukaryota</taxon>
        <taxon>Viridiplantae</taxon>
        <taxon>Streptophyta</taxon>
        <taxon>Embryophyta</taxon>
        <taxon>Tracheophyta</taxon>
        <taxon>Spermatophyta</taxon>
        <taxon>Magnoliopsida</taxon>
        <taxon>eudicotyledons</taxon>
        <taxon>Gunneridae</taxon>
        <taxon>Pentapetalae</taxon>
        <taxon>rosids</taxon>
        <taxon>fabids</taxon>
        <taxon>Fabales</taxon>
        <taxon>Fabaceae</taxon>
        <taxon>Papilionoideae</taxon>
        <taxon>50 kb inversion clade</taxon>
        <taxon>NPAAA clade</taxon>
        <taxon>Hologalegina</taxon>
        <taxon>IRL clade</taxon>
        <taxon>Trifolieae</taxon>
        <taxon>Trifolium</taxon>
    </lineage>
</organism>
<dbReference type="EMBL" id="ASHM01046390">
    <property type="protein sequence ID" value="PNX84456.1"/>
    <property type="molecule type" value="Genomic_DNA"/>
</dbReference>